<dbReference type="InterPro" id="IPR004631">
    <property type="entry name" value="4NH2But_aminotransferase_euk"/>
</dbReference>
<dbReference type="GO" id="GO:0047298">
    <property type="term" value="F:(S)-3-amino-2-methylpropionate transaminase activity"/>
    <property type="evidence" value="ECO:0007669"/>
    <property type="project" value="UniProtKB-EC"/>
</dbReference>
<dbReference type="PANTHER" id="PTHR43206:SF1">
    <property type="entry name" value="4-AMINOBUTYRATE AMINOTRANSFERASE, MITOCHONDRIAL"/>
    <property type="match status" value="1"/>
</dbReference>
<dbReference type="AlphaFoldDB" id="A0A1L8E2E4"/>
<evidence type="ECO:0000256" key="6">
    <source>
        <dbReference type="ARBA" id="ARBA00022679"/>
    </source>
</evidence>
<evidence type="ECO:0000256" key="1">
    <source>
        <dbReference type="ARBA" id="ARBA00001933"/>
    </source>
</evidence>
<dbReference type="EMBL" id="GFDF01001240">
    <property type="protein sequence ID" value="JAV12844.1"/>
    <property type="molecule type" value="Transcribed_RNA"/>
</dbReference>
<keyword evidence="5 13" id="KW-0032">Aminotransferase</keyword>
<dbReference type="GO" id="GO:0005739">
    <property type="term" value="C:mitochondrion"/>
    <property type="evidence" value="ECO:0007669"/>
    <property type="project" value="TreeGrafter"/>
</dbReference>
<evidence type="ECO:0000256" key="2">
    <source>
        <dbReference type="ARBA" id="ARBA00008954"/>
    </source>
</evidence>
<dbReference type="NCBIfam" id="TIGR00699">
    <property type="entry name" value="GABAtrns_euk"/>
    <property type="match status" value="1"/>
</dbReference>
<dbReference type="InterPro" id="IPR005814">
    <property type="entry name" value="Aminotrans_3"/>
</dbReference>
<dbReference type="GO" id="GO:0034386">
    <property type="term" value="F:4-aminobutyrate:2-oxoglutarate transaminase activity"/>
    <property type="evidence" value="ECO:0007669"/>
    <property type="project" value="UniProtKB-EC"/>
</dbReference>
<sequence length="490" mass="55010">MYKSIIRTPHPAARLLLKDLRPFSTSKEPTGPVVRTKEVPGPKSQELLRQLNTLQNAGSVQLFANYDKSYRNYLVDADDNILLDVYTQISSVPLGYNHPDLLSVFTNDHNLKSLINRPALGVFPAEDWPQKLQSALMSVAPPGTTHVTTMMCGSCSNENAYKNIFIWYRKTQRGENVEFSPEEVQSCMINQIPGSPKLSILSFHGAFHGRTLGVLSTTHSKYIHKIDVPAFDWPIAEFPDYKYPLKDYVRENKQEDERCLAQVEDLIGQWAKKGNPVAGIVVEPIQSEGGDNEASPEFFQGLQKIAKAHGSALLIDEVQTGGGPTGKMWCHEHFNLPSPPDVVTFSKKMQLGGYFHGAHMTPPQAYRVFNTWMGDPGKVLLLEQINNVIKRDKLLQQVQRVGEHFKNGLMEIEGEFPHLLNSCRGRGTFLAINCRNTKLRDDILHKLKQRGIVTGGCGDVAVRLRPALVFEEKHANIFLDNFRGVLKEVK</sequence>
<evidence type="ECO:0000256" key="12">
    <source>
        <dbReference type="RuleBase" id="RU003560"/>
    </source>
</evidence>
<dbReference type="InterPro" id="IPR015424">
    <property type="entry name" value="PyrdxlP-dep_Trfase"/>
</dbReference>
<keyword evidence="6 13" id="KW-0808">Transferase</keyword>
<dbReference type="Gene3D" id="3.90.1150.10">
    <property type="entry name" value="Aspartate Aminotransferase, domain 1"/>
    <property type="match status" value="1"/>
</dbReference>
<dbReference type="Gene3D" id="3.40.640.10">
    <property type="entry name" value="Type I PLP-dependent aspartate aminotransferase-like (Major domain)"/>
    <property type="match status" value="1"/>
</dbReference>
<dbReference type="InterPro" id="IPR015422">
    <property type="entry name" value="PyrdxlP-dep_Trfase_small"/>
</dbReference>
<reference evidence="13" key="1">
    <citation type="submission" date="2016-12" db="EMBL/GenBank/DDBJ databases">
        <title>An insight into the sialome and mialome of the sand fly, Nyssomyia neivai.</title>
        <authorList>
            <person name="Sebastian V."/>
            <person name="Goulart T.M."/>
            <person name="Oliveira W."/>
            <person name="Calvo E."/>
            <person name="Oliveira L.F."/>
            <person name="Pinto M.C."/>
            <person name="Rosselino A.M."/>
            <person name="Ribeiro J.M."/>
        </authorList>
    </citation>
    <scope>NUCLEOTIDE SEQUENCE</scope>
</reference>
<proteinExistence type="inferred from homology"/>
<dbReference type="CDD" id="cd00610">
    <property type="entry name" value="OAT_like"/>
    <property type="match status" value="1"/>
</dbReference>
<organism evidence="13">
    <name type="scientific">Nyssomyia neivai</name>
    <dbReference type="NCBI Taxonomy" id="330878"/>
    <lineage>
        <taxon>Eukaryota</taxon>
        <taxon>Metazoa</taxon>
        <taxon>Ecdysozoa</taxon>
        <taxon>Arthropoda</taxon>
        <taxon>Hexapoda</taxon>
        <taxon>Insecta</taxon>
        <taxon>Pterygota</taxon>
        <taxon>Neoptera</taxon>
        <taxon>Endopterygota</taxon>
        <taxon>Diptera</taxon>
        <taxon>Nematocera</taxon>
        <taxon>Psychodoidea</taxon>
        <taxon>Psychodidae</taxon>
        <taxon>Nyssomyia</taxon>
    </lineage>
</organism>
<dbReference type="EC" id="2.6.1.22" evidence="3"/>
<dbReference type="GO" id="GO:0030170">
    <property type="term" value="F:pyridoxal phosphate binding"/>
    <property type="evidence" value="ECO:0007669"/>
    <property type="project" value="InterPro"/>
</dbReference>
<evidence type="ECO:0000256" key="9">
    <source>
        <dbReference type="ARBA" id="ARBA00030204"/>
    </source>
</evidence>
<evidence type="ECO:0000256" key="4">
    <source>
        <dbReference type="ARBA" id="ARBA00012912"/>
    </source>
</evidence>
<protein>
    <recommendedName>
        <fullName evidence="10">(S)-3-amino-2-methylpropionate transaminase</fullName>
        <ecNumber evidence="4">2.6.1.19</ecNumber>
        <ecNumber evidence="3">2.6.1.22</ecNumber>
    </recommendedName>
    <alternativeName>
        <fullName evidence="11">GABA aminotransferase</fullName>
    </alternativeName>
    <alternativeName>
        <fullName evidence="9">Gamma-amino-N-butyrate transaminase</fullName>
    </alternativeName>
    <alternativeName>
        <fullName evidence="8">L-AIBAT</fullName>
    </alternativeName>
</protein>
<comment type="cofactor">
    <cofactor evidence="1">
        <name>pyridoxal 5'-phosphate</name>
        <dbReference type="ChEBI" id="CHEBI:597326"/>
    </cofactor>
</comment>
<evidence type="ECO:0000256" key="7">
    <source>
        <dbReference type="ARBA" id="ARBA00022898"/>
    </source>
</evidence>
<evidence type="ECO:0000256" key="11">
    <source>
        <dbReference type="ARBA" id="ARBA00031787"/>
    </source>
</evidence>
<dbReference type="GO" id="GO:0009450">
    <property type="term" value="P:gamma-aminobutyric acid catabolic process"/>
    <property type="evidence" value="ECO:0007669"/>
    <property type="project" value="TreeGrafter"/>
</dbReference>
<evidence type="ECO:0000256" key="10">
    <source>
        <dbReference type="ARBA" id="ARBA00030857"/>
    </source>
</evidence>
<dbReference type="FunFam" id="3.40.640.10:FF:000029">
    <property type="entry name" value="4-aminobutyrate aminotransferase, mitochondrial"/>
    <property type="match status" value="1"/>
</dbReference>
<name>A0A1L8E2E4_9DIPT</name>
<dbReference type="PANTHER" id="PTHR43206">
    <property type="entry name" value="AMINOTRANSFERASE"/>
    <property type="match status" value="1"/>
</dbReference>
<dbReference type="EC" id="2.6.1.19" evidence="4"/>
<dbReference type="PIRSF" id="PIRSF000521">
    <property type="entry name" value="Transaminase_4ab_Lys_Orn"/>
    <property type="match status" value="1"/>
</dbReference>
<keyword evidence="7 12" id="KW-0663">Pyridoxal phosphate</keyword>
<dbReference type="InterPro" id="IPR015421">
    <property type="entry name" value="PyrdxlP-dep_Trfase_major"/>
</dbReference>
<evidence type="ECO:0000256" key="3">
    <source>
        <dbReference type="ARBA" id="ARBA00012876"/>
    </source>
</evidence>
<evidence type="ECO:0000313" key="13">
    <source>
        <dbReference type="EMBL" id="JAV12844.1"/>
    </source>
</evidence>
<dbReference type="SUPFAM" id="SSF53383">
    <property type="entry name" value="PLP-dependent transferases"/>
    <property type="match status" value="1"/>
</dbReference>
<evidence type="ECO:0000256" key="5">
    <source>
        <dbReference type="ARBA" id="ARBA00022576"/>
    </source>
</evidence>
<dbReference type="Pfam" id="PF00202">
    <property type="entry name" value="Aminotran_3"/>
    <property type="match status" value="1"/>
</dbReference>
<evidence type="ECO:0000256" key="8">
    <source>
        <dbReference type="ARBA" id="ARBA00029760"/>
    </source>
</evidence>
<accession>A0A1L8E2E4</accession>
<comment type="similarity">
    <text evidence="2 12">Belongs to the class-III pyridoxal-phosphate-dependent aminotransferase family.</text>
</comment>